<protein>
    <submittedName>
        <fullName evidence="3">Uncharacterized protein</fullName>
    </submittedName>
</protein>
<evidence type="ECO:0000313" key="3">
    <source>
        <dbReference type="EMBL" id="RVD92564.1"/>
    </source>
</evidence>
<comment type="caution">
    <text evidence="3">The sequence shown here is derived from an EMBL/GenBank/DDBJ whole genome shotgun (WGS) entry which is preliminary data.</text>
</comment>
<accession>A0A437AN17</accession>
<evidence type="ECO:0000256" key="2">
    <source>
        <dbReference type="SAM" id="MobiDB-lite"/>
    </source>
</evidence>
<sequence>MLVYLVCFLCAQSKLDLDECRRMIEERVRLIKSQPKENTGIPSSLDMKPSAEKTESSESVSLPDKNVSSDLDTIISNYTSFFKEEKSYFCVLENYDIILMKLFKRFKSRQSGLVDITLNQLIDMLINLRKLLKDYESKTLMSHYTEEEVKETLKFIRKKILKQVMDKYCIKNASSEFKETFEKSLITLLFELKTAFNSNDNNYSQCIKKIEDMICEIDKESGHVYLSYRSPYHDKPQDLHEKDYKNQIELLNNENERVNQENLYLKRAIDIYEKNILELRKSIDDFAKELRNKDLVVETLKNEFSSAEKEISILKEEKEKSDLILTPMEEFITQFDEIKEKLKKKDEEIIKTREEVIALTKGNEQLNALLSDSEEKIKITLQKTEEENKKRISELLAQLSQREKDLNNLQKEFEYFKAINPPKKETSEEKEGPTIVSVDKNEELLASERKKEDKEAVSEVNPSN</sequence>
<gene>
    <name evidence="3" type="ORF">TUBRATIS_009260</name>
</gene>
<organism evidence="3 4">
    <name type="scientific">Tubulinosema ratisbonensis</name>
    <dbReference type="NCBI Taxonomy" id="291195"/>
    <lineage>
        <taxon>Eukaryota</taxon>
        <taxon>Fungi</taxon>
        <taxon>Fungi incertae sedis</taxon>
        <taxon>Microsporidia</taxon>
        <taxon>Tubulinosematoidea</taxon>
        <taxon>Tubulinosematidae</taxon>
        <taxon>Tubulinosema</taxon>
    </lineage>
</organism>
<keyword evidence="1" id="KW-0175">Coiled coil</keyword>
<dbReference type="VEuPathDB" id="MicrosporidiaDB:TUBRATIS_009260"/>
<proteinExistence type="predicted"/>
<dbReference type="EMBL" id="RCSS01000189">
    <property type="protein sequence ID" value="RVD92564.1"/>
    <property type="molecule type" value="Genomic_DNA"/>
</dbReference>
<feature type="region of interest" description="Disordered" evidence="2">
    <location>
        <begin position="419"/>
        <end position="464"/>
    </location>
</feature>
<feature type="coiled-coil region" evidence="1">
    <location>
        <begin position="241"/>
        <end position="412"/>
    </location>
</feature>
<feature type="compositionally biased region" description="Basic and acidic residues" evidence="2">
    <location>
        <begin position="439"/>
        <end position="457"/>
    </location>
</feature>
<reference evidence="3 4" key="1">
    <citation type="submission" date="2018-10" db="EMBL/GenBank/DDBJ databases">
        <title>Draft genome sequence of the microsporidian Tubulinosema ratisbonensis.</title>
        <authorList>
            <person name="Polonais V."/>
            <person name="Peyretaillade E."/>
            <person name="Niehus S."/>
            <person name="Wawrzyniak I."/>
            <person name="Franchet A."/>
            <person name="Gaspin C."/>
            <person name="Reichstadt M."/>
            <person name="Belser C."/>
            <person name="Labadie K."/>
            <person name="Delbac F."/>
            <person name="Ferrandon D."/>
        </authorList>
    </citation>
    <scope>NUCLEOTIDE SEQUENCE [LARGE SCALE GENOMIC DNA]</scope>
    <source>
        <strain evidence="3 4">Franzen</strain>
    </source>
</reference>
<feature type="compositionally biased region" description="Basic and acidic residues" evidence="2">
    <location>
        <begin position="422"/>
        <end position="432"/>
    </location>
</feature>
<evidence type="ECO:0000256" key="1">
    <source>
        <dbReference type="SAM" id="Coils"/>
    </source>
</evidence>
<feature type="region of interest" description="Disordered" evidence="2">
    <location>
        <begin position="36"/>
        <end position="64"/>
    </location>
</feature>
<dbReference type="Proteomes" id="UP000282876">
    <property type="component" value="Unassembled WGS sequence"/>
</dbReference>
<dbReference type="AlphaFoldDB" id="A0A437AN17"/>
<evidence type="ECO:0000313" key="4">
    <source>
        <dbReference type="Proteomes" id="UP000282876"/>
    </source>
</evidence>
<name>A0A437AN17_9MICR</name>
<keyword evidence="4" id="KW-1185">Reference proteome</keyword>